<protein>
    <submittedName>
        <fullName evidence="1">Uncharacterized protein</fullName>
    </submittedName>
</protein>
<reference evidence="1 2" key="1">
    <citation type="submission" date="2014-11" db="EMBL/GenBank/DDBJ databases">
        <authorList>
            <person name="Zhu J."/>
            <person name="Qi W."/>
            <person name="Song R."/>
        </authorList>
    </citation>
    <scope>NUCLEOTIDE SEQUENCE [LARGE SCALE GENOMIC DNA]</scope>
</reference>
<dbReference type="VEuPathDB" id="CryptoDB:Vbra_19608"/>
<organism evidence="1 2">
    <name type="scientific">Vitrella brassicaformis (strain CCMP3155)</name>
    <dbReference type="NCBI Taxonomy" id="1169540"/>
    <lineage>
        <taxon>Eukaryota</taxon>
        <taxon>Sar</taxon>
        <taxon>Alveolata</taxon>
        <taxon>Colpodellida</taxon>
        <taxon>Vitrellaceae</taxon>
        <taxon>Vitrella</taxon>
    </lineage>
</organism>
<dbReference type="AlphaFoldDB" id="A0A0G4H6I2"/>
<sequence>MAVFVCFESDRNGEGYASPLMVEEHIARQYNYLNALLDRPLDHDHGTSSREDDSNDSLGSLHDRAMTVTVRRQVVSRDIATVVLQQPPAIVKAMTKANTLDALVAIDFLDLEEAKREGLLKAIARKVVRCRWCEDHRFAAALLESIHPYTLIARLVSDHTELVAHLAPSLLRAPHVVKRQWARASDAVEANDTAMECVAGLVDELTRQLGGGTLDASKEELVAFLTNTTGAATIEKAVDDVFADGVFGVRPGRFTDHSFTDEEGPVAIIYCQEGGLRIEAAALIDREDQEEGYNIYEPVDILDGEAPGIDSELRDVGSWWVSARAQSDMRPRCYFIEATFQVRHAAVADEPEEEECKGQSADRCVVPPPTTLHKREGIAIETRGENDLATFGVALLGANLGMAFCAHNLTPEQLTANGVDDKQVRDVTVSIRVTSYPLCDMALMYLEKCIVGRTWRDVADLARHLPRGVSEHLMLHLSGITLQPYAVMSHWLASLEPTRLDAWTISKVADKMLVTQKMQQSIADLPPFIMAVTPHLDQQQTIVLKERFKESICGPAPGPAPPGMGFHPHHELQWRLEYLFNAFTRRDALMLTHSRPPHGRSGSEASEVLADERGGGNVCVCGVGEFGSAGALE</sequence>
<dbReference type="InParanoid" id="A0A0G4H6I2"/>
<evidence type="ECO:0000313" key="2">
    <source>
        <dbReference type="Proteomes" id="UP000041254"/>
    </source>
</evidence>
<proteinExistence type="predicted"/>
<gene>
    <name evidence="1" type="ORF">Vbra_19608</name>
</gene>
<dbReference type="EMBL" id="CDMY01001036">
    <property type="protein sequence ID" value="CEM39326.1"/>
    <property type="molecule type" value="Genomic_DNA"/>
</dbReference>
<evidence type="ECO:0000313" key="1">
    <source>
        <dbReference type="EMBL" id="CEM39326.1"/>
    </source>
</evidence>
<dbReference type="PhylomeDB" id="A0A0G4H6I2"/>
<keyword evidence="2" id="KW-1185">Reference proteome</keyword>
<accession>A0A0G4H6I2</accession>
<dbReference type="Proteomes" id="UP000041254">
    <property type="component" value="Unassembled WGS sequence"/>
</dbReference>
<name>A0A0G4H6I2_VITBC</name>